<reference evidence="6" key="1">
    <citation type="journal article" date="2018" name="Gigascience">
        <title>Genome assembly of the Pink Ipe (Handroanthus impetiginosus, Bignoniaceae), a highly valued, ecologically keystone Neotropical timber forest tree.</title>
        <authorList>
            <person name="Silva-Junior O.B."/>
            <person name="Grattapaglia D."/>
            <person name="Novaes E."/>
            <person name="Collevatti R.G."/>
        </authorList>
    </citation>
    <scope>NUCLEOTIDE SEQUENCE [LARGE SCALE GENOMIC DNA]</scope>
    <source>
        <strain evidence="6">cv. UFG-1</strain>
    </source>
</reference>
<dbReference type="Gene3D" id="1.25.40.10">
    <property type="entry name" value="Tetratricopeptide repeat domain"/>
    <property type="match status" value="6"/>
</dbReference>
<dbReference type="FunFam" id="1.25.40.10:FF:000344">
    <property type="entry name" value="Pentatricopeptide repeat-containing protein"/>
    <property type="match status" value="1"/>
</dbReference>
<dbReference type="Proteomes" id="UP000231279">
    <property type="component" value="Unassembled WGS sequence"/>
</dbReference>
<dbReference type="NCBIfam" id="TIGR00756">
    <property type="entry name" value="PPR"/>
    <property type="match status" value="6"/>
</dbReference>
<dbReference type="GO" id="GO:0008270">
    <property type="term" value="F:zinc ion binding"/>
    <property type="evidence" value="ECO:0007669"/>
    <property type="project" value="InterPro"/>
</dbReference>
<comment type="caution">
    <text evidence="5">The sequence shown here is derived from an EMBL/GenBank/DDBJ whole genome shotgun (WGS) entry which is preliminary data.</text>
</comment>
<dbReference type="OrthoDB" id="185373at2759"/>
<dbReference type="InterPro" id="IPR002885">
    <property type="entry name" value="PPR_rpt"/>
</dbReference>
<feature type="repeat" description="PPR" evidence="3">
    <location>
        <begin position="384"/>
        <end position="414"/>
    </location>
</feature>
<organism evidence="5 6">
    <name type="scientific">Handroanthus impetiginosus</name>
    <dbReference type="NCBI Taxonomy" id="429701"/>
    <lineage>
        <taxon>Eukaryota</taxon>
        <taxon>Viridiplantae</taxon>
        <taxon>Streptophyta</taxon>
        <taxon>Embryophyta</taxon>
        <taxon>Tracheophyta</taxon>
        <taxon>Spermatophyta</taxon>
        <taxon>Magnoliopsida</taxon>
        <taxon>eudicotyledons</taxon>
        <taxon>Gunneridae</taxon>
        <taxon>Pentapetalae</taxon>
        <taxon>asterids</taxon>
        <taxon>lamiids</taxon>
        <taxon>Lamiales</taxon>
        <taxon>Bignoniaceae</taxon>
        <taxon>Crescentiina</taxon>
        <taxon>Tabebuia alliance</taxon>
        <taxon>Handroanthus</taxon>
    </lineage>
</organism>
<evidence type="ECO:0000313" key="6">
    <source>
        <dbReference type="Proteomes" id="UP000231279"/>
    </source>
</evidence>
<keyword evidence="2" id="KW-0677">Repeat</keyword>
<dbReference type="Pfam" id="PF13041">
    <property type="entry name" value="PPR_2"/>
    <property type="match status" value="4"/>
</dbReference>
<dbReference type="Pfam" id="PF01535">
    <property type="entry name" value="PPR"/>
    <property type="match status" value="6"/>
</dbReference>
<gene>
    <name evidence="5" type="ORF">CDL12_02098</name>
</gene>
<dbReference type="PANTHER" id="PTHR47926">
    <property type="entry name" value="PENTATRICOPEPTIDE REPEAT-CONTAINING PROTEIN"/>
    <property type="match status" value="1"/>
</dbReference>
<feature type="repeat" description="PPR" evidence="3">
    <location>
        <begin position="585"/>
        <end position="619"/>
    </location>
</feature>
<sequence length="892" mass="101240">MKKGVRLFSNLTSRSRDIYSSISKELLSSANRKDLRKLHSLIVTFGLHNSLFFSGNLISKYSKFKDPNSCLLVFRSHSSKRNAYLWNTIIRAMTRNGFYAKALEFYAEMRRSEVKPDNYTFPSVINACGSLVDFEKGRVVHEHAMELGFESDLFISNALIDMYARCNELGLAREVFDGMPHRDIVSWNSLISGYTSNGYFKEALEIYNQLRMDGFVPDSFSFSSVLLACGGLGEVEEGQIVHGLVEKVGTCNDVIVSNGLLSMYFKFDMLVNCKRIFYEMVHRDKVTWNTIICGYCESGLYEESIGLFLEMVSHFEPDILTITSVLRACTYVGNLELGRYVHDYMVRNGYECDTLASNIIINMYAKCGDLLRSREMFENMGSHDLVSWNSLLTGYVENHLYHEAIELFRRMKINFQPDFFTYVTLLSICTELVDVNFAKELHCDIIKQGFGSTQIVGNALVDAYAKCGQMEDSLKQFENMEFRDTVTWNSIITSCGHSYNSNLGFSMLSRMRVEGVMPDIPTFLSALPLCSYLIAKRQGEEMHGTIYRLGFESNIPIGNALIEMYSNTGSLRNSILVFEQMKMRDVVSWTAIISSYGMYGEGRKALEAFECMKAAGILPDHVVFVAIIYACSHSGLVQEGRACFKQMKKDYNLEPRLEHYACVVDLLSRSGLLTEAEEFIISMPLKPDASIWGVLLSACRASGNMKIAEHVSERMLQLNTNDPGYHVLVSNVYAALGKWDQVREIRSSLKAKGLKKDPGCSWLEIQNRVYYFGAGDRSFKQHKEVIELLKVLSGLIAKEGYTPDVKFVLHNVEDDEKLDMLCGHSERLAIAFGLLHTKPGTPLVVMKNLRVCGDCHTVTKYISKIMHREILVRDANRFHLFKDGTCSCRDHW</sequence>
<dbReference type="GO" id="GO:0003723">
    <property type="term" value="F:RNA binding"/>
    <property type="evidence" value="ECO:0007669"/>
    <property type="project" value="InterPro"/>
</dbReference>
<dbReference type="PANTHER" id="PTHR47926:SF533">
    <property type="entry name" value="DYW DOMAIN-CONTAINING PROTEIN"/>
    <property type="match status" value="1"/>
</dbReference>
<feature type="repeat" description="PPR" evidence="3">
    <location>
        <begin position="484"/>
        <end position="518"/>
    </location>
</feature>
<dbReference type="Pfam" id="PF20431">
    <property type="entry name" value="E_motif"/>
    <property type="match status" value="1"/>
</dbReference>
<keyword evidence="6" id="KW-1185">Reference proteome</keyword>
<dbReference type="FunFam" id="1.25.40.10:FF:000366">
    <property type="entry name" value="Pentatricopeptide (PPR) repeat-containing protein"/>
    <property type="match status" value="1"/>
</dbReference>
<name>A0A2G9I5Y8_9LAMI</name>
<dbReference type="PROSITE" id="PS51375">
    <property type="entry name" value="PPR"/>
    <property type="match status" value="6"/>
</dbReference>
<evidence type="ECO:0000259" key="4">
    <source>
        <dbReference type="Pfam" id="PF14432"/>
    </source>
</evidence>
<evidence type="ECO:0000256" key="3">
    <source>
        <dbReference type="PROSITE-ProRule" id="PRU00708"/>
    </source>
</evidence>
<feature type="repeat" description="PPR" evidence="3">
    <location>
        <begin position="183"/>
        <end position="217"/>
    </location>
</feature>
<dbReference type="STRING" id="429701.A0A2G9I5Y8"/>
<comment type="similarity">
    <text evidence="1">Belongs to the PPR family. PCMP-H subfamily.</text>
</comment>
<feature type="domain" description="DYW" evidence="4">
    <location>
        <begin position="800"/>
        <end position="892"/>
    </location>
</feature>
<feature type="repeat" description="PPR" evidence="3">
    <location>
        <begin position="82"/>
        <end position="116"/>
    </location>
</feature>
<dbReference type="InterPro" id="IPR032867">
    <property type="entry name" value="DYW_dom"/>
</dbReference>
<dbReference type="FunFam" id="1.25.40.10:FF:000144">
    <property type="entry name" value="Pentatricopeptide repeat-containing protein, mitochondrial"/>
    <property type="match status" value="1"/>
</dbReference>
<dbReference type="InterPro" id="IPR011990">
    <property type="entry name" value="TPR-like_helical_dom_sf"/>
</dbReference>
<accession>A0A2G9I5Y8</accession>
<proteinExistence type="inferred from homology"/>
<dbReference type="GO" id="GO:0009451">
    <property type="term" value="P:RNA modification"/>
    <property type="evidence" value="ECO:0007669"/>
    <property type="project" value="InterPro"/>
</dbReference>
<evidence type="ECO:0000256" key="2">
    <source>
        <dbReference type="ARBA" id="ARBA00022737"/>
    </source>
</evidence>
<dbReference type="FunFam" id="1.25.40.10:FF:000073">
    <property type="entry name" value="Pentatricopeptide repeat-containing protein chloroplastic"/>
    <property type="match status" value="1"/>
</dbReference>
<dbReference type="InterPro" id="IPR046848">
    <property type="entry name" value="E_motif"/>
</dbReference>
<feature type="repeat" description="PPR" evidence="3">
    <location>
        <begin position="284"/>
        <end position="314"/>
    </location>
</feature>
<dbReference type="FunFam" id="1.25.40.10:FF:000682">
    <property type="entry name" value="Pentatricopeptide repeat-containing protein At3g16610"/>
    <property type="match status" value="1"/>
</dbReference>
<dbReference type="AlphaFoldDB" id="A0A2G9I5Y8"/>
<evidence type="ECO:0000313" key="5">
    <source>
        <dbReference type="EMBL" id="PIN25156.1"/>
    </source>
</evidence>
<dbReference type="Pfam" id="PF14432">
    <property type="entry name" value="DYW_deaminase"/>
    <property type="match status" value="1"/>
</dbReference>
<protein>
    <recommendedName>
        <fullName evidence="4">DYW domain-containing protein</fullName>
    </recommendedName>
</protein>
<dbReference type="EMBL" id="NKXS01000295">
    <property type="protein sequence ID" value="PIN25156.1"/>
    <property type="molecule type" value="Genomic_DNA"/>
</dbReference>
<dbReference type="InterPro" id="IPR046960">
    <property type="entry name" value="PPR_At4g14850-like_plant"/>
</dbReference>
<evidence type="ECO:0000256" key="1">
    <source>
        <dbReference type="ARBA" id="ARBA00006643"/>
    </source>
</evidence>